<dbReference type="CDD" id="cd00027">
    <property type="entry name" value="BRCT"/>
    <property type="match status" value="1"/>
</dbReference>
<feature type="domain" description="BRCT" evidence="3">
    <location>
        <begin position="1"/>
        <end position="81"/>
    </location>
</feature>
<dbReference type="RefSeq" id="XP_022629832.1">
    <property type="nucleotide sequence ID" value="XM_022771231.1"/>
</dbReference>
<keyword evidence="1" id="KW-0677">Repeat</keyword>
<dbReference type="GO" id="GO:0007095">
    <property type="term" value="P:mitotic G2 DNA damage checkpoint signaling"/>
    <property type="evidence" value="ECO:0007669"/>
    <property type="project" value="EnsemblFungi"/>
</dbReference>
<dbReference type="Gene3D" id="3.40.50.10190">
    <property type="entry name" value="BRCT domain"/>
    <property type="match status" value="4"/>
</dbReference>
<dbReference type="OrthoDB" id="251770at2759"/>
<dbReference type="InterPro" id="IPR001357">
    <property type="entry name" value="BRCT_dom"/>
</dbReference>
<feature type="region of interest" description="Disordered" evidence="2">
    <location>
        <begin position="605"/>
        <end position="724"/>
    </location>
</feature>
<evidence type="ECO:0000256" key="2">
    <source>
        <dbReference type="SAM" id="MobiDB-lite"/>
    </source>
</evidence>
<dbReference type="Pfam" id="PF12738">
    <property type="entry name" value="PTCB-BRCT"/>
    <property type="match status" value="1"/>
</dbReference>
<dbReference type="GO" id="GO:0033314">
    <property type="term" value="P:mitotic DNA replication checkpoint signaling"/>
    <property type="evidence" value="ECO:0007669"/>
    <property type="project" value="TreeGrafter"/>
</dbReference>
<gene>
    <name evidence="4" type="ORF">LALA0_S08e06766g</name>
</gene>
<feature type="compositionally biased region" description="Polar residues" evidence="2">
    <location>
        <begin position="647"/>
        <end position="658"/>
    </location>
</feature>
<dbReference type="GO" id="GO:0030295">
    <property type="term" value="F:protein kinase activator activity"/>
    <property type="evidence" value="ECO:0007669"/>
    <property type="project" value="EnsemblFungi"/>
</dbReference>
<evidence type="ECO:0000256" key="1">
    <source>
        <dbReference type="ARBA" id="ARBA00022737"/>
    </source>
</evidence>
<dbReference type="PANTHER" id="PTHR13561">
    <property type="entry name" value="DNA REPLICATION REGULATOR DPB11-RELATED"/>
    <property type="match status" value="1"/>
</dbReference>
<dbReference type="GO" id="GO:0007533">
    <property type="term" value="P:mating type switching"/>
    <property type="evidence" value="ECO:0007669"/>
    <property type="project" value="EnsemblFungi"/>
</dbReference>
<dbReference type="AlphaFoldDB" id="A0A0C7NB28"/>
<protein>
    <submittedName>
        <fullName evidence="4">LALA0S08e06766g1_1</fullName>
    </submittedName>
</protein>
<dbReference type="GO" id="GO:0031261">
    <property type="term" value="C:DNA replication preinitiation complex"/>
    <property type="evidence" value="ECO:0007669"/>
    <property type="project" value="EnsemblFungi"/>
</dbReference>
<organism evidence="4 5">
    <name type="scientific">Lachancea lanzarotensis</name>
    <dbReference type="NCBI Taxonomy" id="1245769"/>
    <lineage>
        <taxon>Eukaryota</taxon>
        <taxon>Fungi</taxon>
        <taxon>Dikarya</taxon>
        <taxon>Ascomycota</taxon>
        <taxon>Saccharomycotina</taxon>
        <taxon>Saccharomycetes</taxon>
        <taxon>Saccharomycetales</taxon>
        <taxon>Saccharomycetaceae</taxon>
        <taxon>Lachancea</taxon>
    </lineage>
</organism>
<dbReference type="GO" id="GO:0005657">
    <property type="term" value="C:replication fork"/>
    <property type="evidence" value="ECO:0007669"/>
    <property type="project" value="EnsemblFungi"/>
</dbReference>
<evidence type="ECO:0000313" key="5">
    <source>
        <dbReference type="Proteomes" id="UP000054304"/>
    </source>
</evidence>
<dbReference type="SUPFAM" id="SSF52113">
    <property type="entry name" value="BRCT domain"/>
    <property type="match status" value="3"/>
</dbReference>
<dbReference type="PROSITE" id="PS50172">
    <property type="entry name" value="BRCT"/>
    <property type="match status" value="2"/>
</dbReference>
<keyword evidence="5" id="KW-1185">Reference proteome</keyword>
<feature type="compositionally biased region" description="Polar residues" evidence="2">
    <location>
        <begin position="692"/>
        <end position="708"/>
    </location>
</feature>
<evidence type="ECO:0000313" key="4">
    <source>
        <dbReference type="EMBL" id="CEP63619.1"/>
    </source>
</evidence>
<accession>A0A0C7NB28</accession>
<dbReference type="STRING" id="1245769.A0A0C7NB28"/>
<feature type="domain" description="BRCT" evidence="3">
    <location>
        <begin position="167"/>
        <end position="212"/>
    </location>
</feature>
<dbReference type="GO" id="GO:0070182">
    <property type="term" value="F:DNA polymerase binding"/>
    <property type="evidence" value="ECO:0007669"/>
    <property type="project" value="EnsemblFungi"/>
</dbReference>
<dbReference type="Proteomes" id="UP000054304">
    <property type="component" value="Unassembled WGS sequence"/>
</dbReference>
<reference evidence="4 5" key="1">
    <citation type="submission" date="2014-12" db="EMBL/GenBank/DDBJ databases">
        <authorList>
            <person name="Neuveglise Cecile"/>
        </authorList>
    </citation>
    <scope>NUCLEOTIDE SEQUENCE [LARGE SCALE GENOMIC DNA]</scope>
    <source>
        <strain evidence="4 5">CBS 12615</strain>
    </source>
</reference>
<proteinExistence type="predicted"/>
<name>A0A0C7NB28_9SACH</name>
<dbReference type="InterPro" id="IPR036420">
    <property type="entry name" value="BRCT_dom_sf"/>
</dbReference>
<sequence>MKKPFKGLTFCPTALPEETSRNVSRKITKLGGGYSRDLTKTVNVLIVGSIATNKYRFAVQHRADMAFVDAGAIDTIYDLWLTGEDISMESHSNYSHFDNTKDRMLQVLFSRYQLGPLKDFVVFIGRINNTRDEQLGLDKLDTLCIQQGVHSCNTRHFVKESHWARPTVFITDHSQGARVDAARLQGLPIVHPKWIVDCHRRGALLDFAFYLLEKTVTAAYDAIGEGACSCWDEVLLRQNSSSDPPSHEEVDQSLNQRNVLDKFSSQGNRLWNSVMHKASNPGAVHNEVQITTKTISKAKVPRLLEHQIFYIVQFSPRQKAIVESIVTQNGGKCYEYLPEMNIPERSSLVVPSNLSIPNLDILGNTFQNIVTEFFFERCLHYKKSLLPDAWCAPFCSEFKINASQGLHSQTHKSSTVNVAITGFQGVELLHITKMLESLNSAGLRLNETLSKETDFLIINLGALTSIHETHPLWKNQYASMFVQSRTVQPNQVHRNSMKRKIEFVKQRHAIPVVTAAFVVEIFKRASKLHLLKKDSAKIHLNDVNWCISCPKGDRDQLYLEICSIQPNSSSPVASISTRNEVLKKLKPAGHSPSRQSRSEIIARLNNVSPDPHTPKSIPKRSHSHLDPLPSASDKNSVPKIPKLKPTESLQPIQRSSSWGRMLSDQARKVNPNHEAYSSDSATEEEEKEEATSHTQVTYGSPQHKTTSHVPAKRLTRQNMREIGT</sequence>
<dbReference type="GO" id="GO:0000727">
    <property type="term" value="P:double-strand break repair via break-induced replication"/>
    <property type="evidence" value="ECO:0007669"/>
    <property type="project" value="EnsemblFungi"/>
</dbReference>
<dbReference type="EMBL" id="LN736367">
    <property type="protein sequence ID" value="CEP63619.1"/>
    <property type="molecule type" value="Genomic_DNA"/>
</dbReference>
<evidence type="ECO:0000259" key="3">
    <source>
        <dbReference type="PROSITE" id="PS50172"/>
    </source>
</evidence>
<dbReference type="SMART" id="SM00292">
    <property type="entry name" value="BRCT"/>
    <property type="match status" value="3"/>
</dbReference>
<dbReference type="GeneID" id="34687135"/>
<dbReference type="GO" id="GO:0006270">
    <property type="term" value="P:DNA replication initiation"/>
    <property type="evidence" value="ECO:0007669"/>
    <property type="project" value="EnsemblFungi"/>
</dbReference>
<dbReference type="PANTHER" id="PTHR13561:SF20">
    <property type="entry name" value="DNA TOPOISOMERASE 2-BINDING PROTEIN 1"/>
    <property type="match status" value="1"/>
</dbReference>
<dbReference type="HOGENOM" id="CLU_020751_0_0_1"/>